<evidence type="ECO:0000256" key="10">
    <source>
        <dbReference type="HAMAP-Rule" id="MF_02007"/>
    </source>
</evidence>
<dbReference type="PANTHER" id="PTHR11766:SF1">
    <property type="entry name" value="TYROSINE--TRNA LIGASE"/>
    <property type="match status" value="1"/>
</dbReference>
<comment type="similarity">
    <text evidence="10">Belongs to the class-I aminoacyl-tRNA synthetase family. TyrS type 2 subfamily.</text>
</comment>
<dbReference type="CDD" id="cd00805">
    <property type="entry name" value="TyrRS_core"/>
    <property type="match status" value="1"/>
</dbReference>
<dbReference type="InterPro" id="IPR014729">
    <property type="entry name" value="Rossmann-like_a/b/a_fold"/>
</dbReference>
<evidence type="ECO:0000256" key="3">
    <source>
        <dbReference type="ARBA" id="ARBA00022598"/>
    </source>
</evidence>
<dbReference type="GO" id="GO:0005829">
    <property type="term" value="C:cytosol"/>
    <property type="evidence" value="ECO:0007669"/>
    <property type="project" value="TreeGrafter"/>
</dbReference>
<accession>A0A5C6QPK7</accession>
<protein>
    <recommendedName>
        <fullName evidence="10">Tyrosine--tRNA ligase</fullName>
        <ecNumber evidence="10">6.1.1.1</ecNumber>
    </recommendedName>
    <alternativeName>
        <fullName evidence="10">Tyrosyl-tRNA synthetase</fullName>
        <shortName evidence="10">TyrRS</shortName>
    </alternativeName>
</protein>
<dbReference type="FunFam" id="3.10.290.10:FF:000022">
    <property type="entry name" value="Tyrosine--tRNA ligase"/>
    <property type="match status" value="1"/>
</dbReference>
<dbReference type="InterPro" id="IPR002307">
    <property type="entry name" value="Tyr-tRNA-ligase"/>
</dbReference>
<dbReference type="GO" id="GO:0004831">
    <property type="term" value="F:tyrosine-tRNA ligase activity"/>
    <property type="evidence" value="ECO:0007669"/>
    <property type="project" value="UniProtKB-UniRule"/>
</dbReference>
<dbReference type="PROSITE" id="PS50889">
    <property type="entry name" value="S4"/>
    <property type="match status" value="1"/>
</dbReference>
<evidence type="ECO:0000256" key="9">
    <source>
        <dbReference type="ARBA" id="ARBA00048248"/>
    </source>
</evidence>
<comment type="catalytic activity">
    <reaction evidence="9 10">
        <text>tRNA(Tyr) + L-tyrosine + ATP = L-tyrosyl-tRNA(Tyr) + AMP + diphosphate + H(+)</text>
        <dbReference type="Rhea" id="RHEA:10220"/>
        <dbReference type="Rhea" id="RHEA-COMP:9706"/>
        <dbReference type="Rhea" id="RHEA-COMP:9707"/>
        <dbReference type="ChEBI" id="CHEBI:15378"/>
        <dbReference type="ChEBI" id="CHEBI:30616"/>
        <dbReference type="ChEBI" id="CHEBI:33019"/>
        <dbReference type="ChEBI" id="CHEBI:58315"/>
        <dbReference type="ChEBI" id="CHEBI:78442"/>
        <dbReference type="ChEBI" id="CHEBI:78536"/>
        <dbReference type="ChEBI" id="CHEBI:456215"/>
        <dbReference type="EC" id="6.1.1.1"/>
    </reaction>
</comment>
<feature type="short sequence motif" description="'HIGH' region" evidence="10">
    <location>
        <begin position="42"/>
        <end position="51"/>
    </location>
</feature>
<evidence type="ECO:0000256" key="7">
    <source>
        <dbReference type="ARBA" id="ARBA00022917"/>
    </source>
</evidence>
<evidence type="ECO:0000313" key="12">
    <source>
        <dbReference type="EMBL" id="TWX70809.1"/>
    </source>
</evidence>
<name>A0A5C6QPK7_9GAMM</name>
<dbReference type="SUPFAM" id="SSF55174">
    <property type="entry name" value="Alpha-L RNA-binding motif"/>
    <property type="match status" value="1"/>
</dbReference>
<dbReference type="GO" id="GO:0006437">
    <property type="term" value="P:tyrosyl-tRNA aminoacylation"/>
    <property type="evidence" value="ECO:0007669"/>
    <property type="project" value="UniProtKB-UniRule"/>
</dbReference>
<dbReference type="GO" id="GO:0005524">
    <property type="term" value="F:ATP binding"/>
    <property type="evidence" value="ECO:0007669"/>
    <property type="project" value="UniProtKB-UniRule"/>
</dbReference>
<dbReference type="InterPro" id="IPR024088">
    <property type="entry name" value="Tyr-tRNA-ligase_bac-type"/>
</dbReference>
<dbReference type="FunFam" id="1.10.240.10:FF:000006">
    <property type="entry name" value="Tyrosine--tRNA ligase"/>
    <property type="match status" value="1"/>
</dbReference>
<dbReference type="Proteomes" id="UP000321822">
    <property type="component" value="Unassembled WGS sequence"/>
</dbReference>
<evidence type="ECO:0000256" key="1">
    <source>
        <dbReference type="ARBA" id="ARBA00011738"/>
    </source>
</evidence>
<sequence>MTEVNQAFAELKRGAEEILVEEELLEKLKTGKPLKIKAGFDPTAPDLHLGHTVLINKLRQFQQLGHEVIFLIGDFTGMIGDPTGKNVTRKALTKEDVLANAETYKEQVFKILDPAKTTVAFNSTWMEKLGAAGMLQLASRQTVARMMERDDFKKRYANGQAIAIHEFMYPLVQGWDSVALEADVELGGTDQKFNLLMGRELQKSEGQRPQTVLMMPLLEGLDGVQKMSKSLGNYIGITDSPTEMFGKIMSISDVLMWRYYELLSFKPLEEIECYKVEISEGKNPRDVKIDLAKELITRFHDEAAAQAAHDEFINRFQKGALPDDMPELTITTEKGEIAIANLLKEAGLVGSTSDAFRMIKQGAAKIDSEKVTDRSLVVSAGTTAVYQVGKRKFARITVS</sequence>
<dbReference type="EMBL" id="VOLT01000002">
    <property type="protein sequence ID" value="TWX70809.1"/>
    <property type="molecule type" value="Genomic_DNA"/>
</dbReference>
<keyword evidence="13" id="KW-1185">Reference proteome</keyword>
<dbReference type="InterPro" id="IPR001412">
    <property type="entry name" value="aa-tRNA-synth_I_CS"/>
</dbReference>
<evidence type="ECO:0000256" key="11">
    <source>
        <dbReference type="PROSITE-ProRule" id="PRU00182"/>
    </source>
</evidence>
<keyword evidence="2 10" id="KW-0963">Cytoplasm</keyword>
<organism evidence="12 13">
    <name type="scientific">Colwellia demingiae</name>
    <dbReference type="NCBI Taxonomy" id="89401"/>
    <lineage>
        <taxon>Bacteria</taxon>
        <taxon>Pseudomonadati</taxon>
        <taxon>Pseudomonadota</taxon>
        <taxon>Gammaproteobacteria</taxon>
        <taxon>Alteromonadales</taxon>
        <taxon>Colwelliaceae</taxon>
        <taxon>Colwellia</taxon>
    </lineage>
</organism>
<keyword evidence="3 10" id="KW-0436">Ligase</keyword>
<dbReference type="Gene3D" id="3.10.290.10">
    <property type="entry name" value="RNA-binding S4 domain"/>
    <property type="match status" value="1"/>
</dbReference>
<feature type="short sequence motif" description="'KMSKS' region" evidence="10">
    <location>
        <begin position="226"/>
        <end position="230"/>
    </location>
</feature>
<proteinExistence type="inferred from homology"/>
<dbReference type="PANTHER" id="PTHR11766">
    <property type="entry name" value="TYROSYL-TRNA SYNTHETASE"/>
    <property type="match status" value="1"/>
</dbReference>
<dbReference type="EC" id="6.1.1.1" evidence="10"/>
<comment type="caution">
    <text evidence="12">The sequence shown here is derived from an EMBL/GenBank/DDBJ whole genome shotgun (WGS) entry which is preliminary data.</text>
</comment>
<comment type="subunit">
    <text evidence="1 10">Homodimer.</text>
</comment>
<keyword evidence="7 10" id="KW-0648">Protein biosynthesis</keyword>
<dbReference type="FunFam" id="3.40.50.620:FF:000061">
    <property type="entry name" value="Tyrosine--tRNA ligase"/>
    <property type="match status" value="1"/>
</dbReference>
<keyword evidence="8 10" id="KW-0030">Aminoacyl-tRNA synthetase</keyword>
<evidence type="ECO:0000256" key="2">
    <source>
        <dbReference type="ARBA" id="ARBA00022490"/>
    </source>
</evidence>
<dbReference type="InterPro" id="IPR002305">
    <property type="entry name" value="aa-tRNA-synth_Ic"/>
</dbReference>
<keyword evidence="5 10" id="KW-0067">ATP-binding</keyword>
<dbReference type="Pfam" id="PF00579">
    <property type="entry name" value="tRNA-synt_1b"/>
    <property type="match status" value="1"/>
</dbReference>
<dbReference type="HAMAP" id="MF_02007">
    <property type="entry name" value="Tyr_tRNA_synth_type2"/>
    <property type="match status" value="1"/>
</dbReference>
<reference evidence="12 13" key="1">
    <citation type="submission" date="2019-07" db="EMBL/GenBank/DDBJ databases">
        <title>Genomes of sea-ice associated Colwellia species.</title>
        <authorList>
            <person name="Bowman J.P."/>
        </authorList>
    </citation>
    <scope>NUCLEOTIDE SEQUENCE [LARGE SCALE GENOMIC DNA]</scope>
    <source>
        <strain evidence="12 13">ACAM 459</strain>
    </source>
</reference>
<gene>
    <name evidence="10" type="primary">tyrS</name>
    <name evidence="12" type="ORF">ESZ36_03920</name>
</gene>
<dbReference type="AlphaFoldDB" id="A0A5C6QPK7"/>
<dbReference type="OrthoDB" id="9804243at2"/>
<comment type="function">
    <text evidence="10">Catalyzes the attachment of tyrosine to tRNA(Tyr) in a two-step reaction: tyrosine is first activated by ATP to form Tyr-AMP and then transferred to the acceptor end of tRNA(Tyr).</text>
</comment>
<evidence type="ECO:0000256" key="6">
    <source>
        <dbReference type="ARBA" id="ARBA00022884"/>
    </source>
</evidence>
<dbReference type="InterPro" id="IPR036986">
    <property type="entry name" value="S4_RNA-bd_sf"/>
</dbReference>
<evidence type="ECO:0000313" key="13">
    <source>
        <dbReference type="Proteomes" id="UP000321822"/>
    </source>
</evidence>
<keyword evidence="4 10" id="KW-0547">Nucleotide-binding</keyword>
<dbReference type="Gene3D" id="1.10.240.10">
    <property type="entry name" value="Tyrosyl-Transfer RNA Synthetase"/>
    <property type="match status" value="1"/>
</dbReference>
<keyword evidence="6 11" id="KW-0694">RNA-binding</keyword>
<dbReference type="Gene3D" id="3.40.50.620">
    <property type="entry name" value="HUPs"/>
    <property type="match status" value="1"/>
</dbReference>
<evidence type="ECO:0000256" key="5">
    <source>
        <dbReference type="ARBA" id="ARBA00022840"/>
    </source>
</evidence>
<dbReference type="SUPFAM" id="SSF52374">
    <property type="entry name" value="Nucleotidylyl transferase"/>
    <property type="match status" value="1"/>
</dbReference>
<dbReference type="CDD" id="cd00165">
    <property type="entry name" value="S4"/>
    <property type="match status" value="1"/>
</dbReference>
<dbReference type="NCBIfam" id="TIGR00234">
    <property type="entry name" value="tyrS"/>
    <property type="match status" value="1"/>
</dbReference>
<dbReference type="PRINTS" id="PR01040">
    <property type="entry name" value="TRNASYNTHTYR"/>
</dbReference>
<feature type="binding site" evidence="10">
    <location>
        <position position="229"/>
    </location>
    <ligand>
        <name>ATP</name>
        <dbReference type="ChEBI" id="CHEBI:30616"/>
    </ligand>
</feature>
<comment type="subcellular location">
    <subcellularLocation>
        <location evidence="10">Cytoplasm</location>
    </subcellularLocation>
</comment>
<dbReference type="PROSITE" id="PS00178">
    <property type="entry name" value="AA_TRNA_LIGASE_I"/>
    <property type="match status" value="1"/>
</dbReference>
<dbReference type="RefSeq" id="WP_146783842.1">
    <property type="nucleotide sequence ID" value="NZ_VOLT01000002.1"/>
</dbReference>
<dbReference type="InterPro" id="IPR024108">
    <property type="entry name" value="Tyr-tRNA-ligase_bac_2"/>
</dbReference>
<evidence type="ECO:0000256" key="8">
    <source>
        <dbReference type="ARBA" id="ARBA00023146"/>
    </source>
</evidence>
<dbReference type="GO" id="GO:0003723">
    <property type="term" value="F:RNA binding"/>
    <property type="evidence" value="ECO:0007669"/>
    <property type="project" value="UniProtKB-KW"/>
</dbReference>
<evidence type="ECO:0000256" key="4">
    <source>
        <dbReference type="ARBA" id="ARBA00022741"/>
    </source>
</evidence>